<dbReference type="SUPFAM" id="SSF53098">
    <property type="entry name" value="Ribonuclease H-like"/>
    <property type="match status" value="1"/>
</dbReference>
<dbReference type="PANTHER" id="PTHR46387">
    <property type="entry name" value="POLYNUCLEOTIDYL TRANSFERASE, RIBONUCLEASE H-LIKE SUPERFAMILY PROTEIN"/>
    <property type="match status" value="1"/>
</dbReference>
<dbReference type="CDD" id="cd09279">
    <property type="entry name" value="RNase_HI_like"/>
    <property type="match status" value="1"/>
</dbReference>
<accession>A0A0G1ILW8</accession>
<dbReference type="Proteomes" id="UP000034521">
    <property type="component" value="Unassembled WGS sequence"/>
</dbReference>
<dbReference type="GO" id="GO:0004523">
    <property type="term" value="F:RNA-DNA hybrid ribonuclease activity"/>
    <property type="evidence" value="ECO:0007669"/>
    <property type="project" value="InterPro"/>
</dbReference>
<name>A0A0G1ILW8_9BACT</name>
<evidence type="ECO:0000313" key="2">
    <source>
        <dbReference type="EMBL" id="KKT59913.1"/>
    </source>
</evidence>
<dbReference type="GO" id="GO:0003676">
    <property type="term" value="F:nucleic acid binding"/>
    <property type="evidence" value="ECO:0007669"/>
    <property type="project" value="InterPro"/>
</dbReference>
<dbReference type="InterPro" id="IPR002156">
    <property type="entry name" value="RNaseH_domain"/>
</dbReference>
<gene>
    <name evidence="2" type="ORF">UW52_C0031G0004</name>
</gene>
<dbReference type="InterPro" id="IPR036397">
    <property type="entry name" value="RNaseH_sf"/>
</dbReference>
<dbReference type="PANTHER" id="PTHR46387:SF2">
    <property type="entry name" value="RIBONUCLEASE HI"/>
    <property type="match status" value="1"/>
</dbReference>
<dbReference type="PROSITE" id="PS50879">
    <property type="entry name" value="RNASE_H_1"/>
    <property type="match status" value="1"/>
</dbReference>
<protein>
    <submittedName>
        <fullName evidence="2">Ribonuclease H</fullName>
    </submittedName>
</protein>
<reference evidence="2 3" key="1">
    <citation type="journal article" date="2015" name="Nature">
        <title>rRNA introns, odd ribosomes, and small enigmatic genomes across a large radiation of phyla.</title>
        <authorList>
            <person name="Brown C.T."/>
            <person name="Hug L.A."/>
            <person name="Thomas B.C."/>
            <person name="Sharon I."/>
            <person name="Castelle C.J."/>
            <person name="Singh A."/>
            <person name="Wilkins M.J."/>
            <person name="Williams K.H."/>
            <person name="Banfield J.F."/>
        </authorList>
    </citation>
    <scope>NUCLEOTIDE SEQUENCE [LARGE SCALE GENOMIC DNA]</scope>
</reference>
<organism evidence="2 3">
    <name type="scientific">Candidatus Gottesmanbacteria bacterium GW2011_GWA1_44_24b</name>
    <dbReference type="NCBI Taxonomy" id="1618437"/>
    <lineage>
        <taxon>Bacteria</taxon>
        <taxon>Candidatus Gottesmaniibacteriota</taxon>
    </lineage>
</organism>
<comment type="caution">
    <text evidence="2">The sequence shown here is derived from an EMBL/GenBank/DDBJ whole genome shotgun (WGS) entry which is preliminary data.</text>
</comment>
<evidence type="ECO:0000313" key="3">
    <source>
        <dbReference type="Proteomes" id="UP000034521"/>
    </source>
</evidence>
<dbReference type="InterPro" id="IPR012337">
    <property type="entry name" value="RNaseH-like_sf"/>
</dbReference>
<dbReference type="Gene3D" id="3.30.420.10">
    <property type="entry name" value="Ribonuclease H-like superfamily/Ribonuclease H"/>
    <property type="match status" value="1"/>
</dbReference>
<proteinExistence type="predicted"/>
<sequence length="167" mass="18499">MTNELIIHTDGGARGNPGPAAIGVVIEKDGKVIHTFGQRIGESTNNVAEYTAVIEALKYMQAYRTNKKNSHSCESRDLTKNDKVPACVSLGRNDKVMDCQTIHFVLDSLLVVNQLLGKFKVKDAKLRFLLLEVRSLEQEVGGAITYSVVPREQNRKADFLVNQALDQ</sequence>
<feature type="domain" description="RNase H type-1" evidence="1">
    <location>
        <begin position="1"/>
        <end position="166"/>
    </location>
</feature>
<dbReference type="Pfam" id="PF00075">
    <property type="entry name" value="RNase_H"/>
    <property type="match status" value="1"/>
</dbReference>
<dbReference type="AlphaFoldDB" id="A0A0G1ILW8"/>
<evidence type="ECO:0000259" key="1">
    <source>
        <dbReference type="PROSITE" id="PS50879"/>
    </source>
</evidence>
<dbReference type="EMBL" id="LCIQ01000031">
    <property type="protein sequence ID" value="KKT59913.1"/>
    <property type="molecule type" value="Genomic_DNA"/>
</dbReference>